<dbReference type="GO" id="GO:0006935">
    <property type="term" value="P:chemotaxis"/>
    <property type="evidence" value="ECO:0007669"/>
    <property type="project" value="InterPro"/>
</dbReference>
<evidence type="ECO:0000259" key="6">
    <source>
        <dbReference type="PROSITE" id="PS50122"/>
    </source>
</evidence>
<comment type="catalytic activity">
    <reaction evidence="3">
        <text>[protein]-L-glutamate 5-O-methyl ester + H2O = L-glutamyl-[protein] + methanol + H(+)</text>
        <dbReference type="Rhea" id="RHEA:23236"/>
        <dbReference type="Rhea" id="RHEA-COMP:10208"/>
        <dbReference type="Rhea" id="RHEA-COMP:10311"/>
        <dbReference type="ChEBI" id="CHEBI:15377"/>
        <dbReference type="ChEBI" id="CHEBI:15378"/>
        <dbReference type="ChEBI" id="CHEBI:17790"/>
        <dbReference type="ChEBI" id="CHEBI:29973"/>
        <dbReference type="ChEBI" id="CHEBI:82795"/>
        <dbReference type="EC" id="3.1.1.61"/>
    </reaction>
</comment>
<dbReference type="GO" id="GO:0000156">
    <property type="term" value="F:phosphorelay response regulator activity"/>
    <property type="evidence" value="ECO:0007669"/>
    <property type="project" value="InterPro"/>
</dbReference>
<feature type="region of interest" description="Disordered" evidence="5">
    <location>
        <begin position="233"/>
        <end position="269"/>
    </location>
</feature>
<sequence length="366" mass="38483">MGGQEALVAMCRALPPDLPAAVLIVSHTVPYGRPLLARILDRAGPLPATHPADGEPVRPGHVYVAPPDRHLLLVDDVLRLSRGPHENNTRPAVDPLLRSVAVARGPRAIGVVLTGLLNDGASGLRAVKRCGGIAVVQDPEDAAYPDMPKAALAAVGADRVDYRLTLANLGATLGRLVREPTGPAVPVPDDLRAEVALSEGVVNERTQGYQSGPAVPLACPECHGTLWLVEGGAGGDATRSREAGGEAAGERGEGDPASNGDESREEHGDELGEAVVDGELMRFRCRVGHGFTAEALLASQDEALDAALWAAVRAMRERAELLVRLAEKTGGRGWSANRYRERAAESAAHSEALRRLLFRVDDPGPG</sequence>
<evidence type="ECO:0000256" key="3">
    <source>
        <dbReference type="ARBA" id="ARBA00048267"/>
    </source>
</evidence>
<organism evidence="7 8">
    <name type="scientific">Alienimonas californiensis</name>
    <dbReference type="NCBI Taxonomy" id="2527989"/>
    <lineage>
        <taxon>Bacteria</taxon>
        <taxon>Pseudomonadati</taxon>
        <taxon>Planctomycetota</taxon>
        <taxon>Planctomycetia</taxon>
        <taxon>Planctomycetales</taxon>
        <taxon>Planctomycetaceae</taxon>
        <taxon>Alienimonas</taxon>
    </lineage>
</organism>
<accession>A0A517P615</accession>
<proteinExistence type="predicted"/>
<reference evidence="7 8" key="1">
    <citation type="submission" date="2019-02" db="EMBL/GenBank/DDBJ databases">
        <title>Deep-cultivation of Planctomycetes and their phenomic and genomic characterization uncovers novel biology.</title>
        <authorList>
            <person name="Wiegand S."/>
            <person name="Jogler M."/>
            <person name="Boedeker C."/>
            <person name="Pinto D."/>
            <person name="Vollmers J."/>
            <person name="Rivas-Marin E."/>
            <person name="Kohn T."/>
            <person name="Peeters S.H."/>
            <person name="Heuer A."/>
            <person name="Rast P."/>
            <person name="Oberbeckmann S."/>
            <person name="Bunk B."/>
            <person name="Jeske O."/>
            <person name="Meyerdierks A."/>
            <person name="Storesund J.E."/>
            <person name="Kallscheuer N."/>
            <person name="Luecker S."/>
            <person name="Lage O.M."/>
            <person name="Pohl T."/>
            <person name="Merkel B.J."/>
            <person name="Hornburger P."/>
            <person name="Mueller R.-W."/>
            <person name="Bruemmer F."/>
            <person name="Labrenz M."/>
            <person name="Spormann A.M."/>
            <person name="Op den Camp H."/>
            <person name="Overmann J."/>
            <person name="Amann R."/>
            <person name="Jetten M.S.M."/>
            <person name="Mascher T."/>
            <person name="Medema M.H."/>
            <person name="Devos D.P."/>
            <person name="Kaster A.-K."/>
            <person name="Ovreas L."/>
            <person name="Rohde M."/>
            <person name="Galperin M.Y."/>
            <person name="Jogler C."/>
        </authorList>
    </citation>
    <scope>NUCLEOTIDE SEQUENCE [LARGE SCALE GENOMIC DNA]</scope>
    <source>
        <strain evidence="7 8">CA12</strain>
    </source>
</reference>
<dbReference type="KEGG" id="acaf:CA12_08820"/>
<keyword evidence="8" id="KW-1185">Reference proteome</keyword>
<dbReference type="InterPro" id="IPR035909">
    <property type="entry name" value="CheB_C"/>
</dbReference>
<evidence type="ECO:0000256" key="4">
    <source>
        <dbReference type="PROSITE-ProRule" id="PRU00050"/>
    </source>
</evidence>
<comment type="caution">
    <text evidence="4">Lacks conserved residue(s) required for the propagation of feature annotation.</text>
</comment>
<dbReference type="Proteomes" id="UP000318741">
    <property type="component" value="Chromosome"/>
</dbReference>
<name>A0A517P615_9PLAN</name>
<dbReference type="InterPro" id="IPR011247">
    <property type="entry name" value="Chemotax_prot-Glu_Me-esterase"/>
</dbReference>
<gene>
    <name evidence="7" type="primary">cheB</name>
    <name evidence="7" type="ORF">CA12_08820</name>
</gene>
<evidence type="ECO:0000313" key="7">
    <source>
        <dbReference type="EMBL" id="QDT14803.1"/>
    </source>
</evidence>
<protein>
    <recommendedName>
        <fullName evidence="2">protein-glutamate methylesterase</fullName>
        <ecNumber evidence="2">3.1.1.61</ecNumber>
    </recommendedName>
</protein>
<dbReference type="SUPFAM" id="SSF52738">
    <property type="entry name" value="Methylesterase CheB, C-terminal domain"/>
    <property type="match status" value="1"/>
</dbReference>
<dbReference type="PANTHER" id="PTHR42872">
    <property type="entry name" value="PROTEIN-GLUTAMATE METHYLESTERASE/PROTEIN-GLUTAMINE GLUTAMINASE"/>
    <property type="match status" value="1"/>
</dbReference>
<dbReference type="GO" id="GO:0008984">
    <property type="term" value="F:protein-glutamate methylesterase activity"/>
    <property type="evidence" value="ECO:0007669"/>
    <property type="project" value="UniProtKB-EC"/>
</dbReference>
<dbReference type="CDD" id="cd16433">
    <property type="entry name" value="CheB"/>
    <property type="match status" value="1"/>
</dbReference>
<dbReference type="GO" id="GO:0005737">
    <property type="term" value="C:cytoplasm"/>
    <property type="evidence" value="ECO:0007669"/>
    <property type="project" value="InterPro"/>
</dbReference>
<dbReference type="Gene3D" id="3.40.50.180">
    <property type="entry name" value="Methylesterase CheB, C-terminal domain"/>
    <property type="match status" value="1"/>
</dbReference>
<dbReference type="EMBL" id="CP036265">
    <property type="protein sequence ID" value="QDT14803.1"/>
    <property type="molecule type" value="Genomic_DNA"/>
</dbReference>
<evidence type="ECO:0000313" key="8">
    <source>
        <dbReference type="Proteomes" id="UP000318741"/>
    </source>
</evidence>
<dbReference type="Pfam" id="PF01339">
    <property type="entry name" value="CheB_methylest"/>
    <property type="match status" value="1"/>
</dbReference>
<dbReference type="PANTHER" id="PTHR42872:SF6">
    <property type="entry name" value="PROTEIN-GLUTAMATE METHYLESTERASE_PROTEIN-GLUTAMINE GLUTAMINASE"/>
    <property type="match status" value="1"/>
</dbReference>
<evidence type="ECO:0000256" key="1">
    <source>
        <dbReference type="ARBA" id="ARBA00022801"/>
    </source>
</evidence>
<dbReference type="AlphaFoldDB" id="A0A517P615"/>
<evidence type="ECO:0000256" key="5">
    <source>
        <dbReference type="SAM" id="MobiDB-lite"/>
    </source>
</evidence>
<evidence type="ECO:0000256" key="2">
    <source>
        <dbReference type="ARBA" id="ARBA00039140"/>
    </source>
</evidence>
<dbReference type="PIRSF" id="PIRSF036461">
    <property type="entry name" value="Chmtx_methlestr"/>
    <property type="match status" value="1"/>
</dbReference>
<feature type="compositionally biased region" description="Basic and acidic residues" evidence="5">
    <location>
        <begin position="238"/>
        <end position="254"/>
    </location>
</feature>
<dbReference type="EC" id="3.1.1.61" evidence="2"/>
<feature type="domain" description="CheB-type methylesterase" evidence="6">
    <location>
        <begin position="1"/>
        <end position="160"/>
    </location>
</feature>
<keyword evidence="1 7" id="KW-0378">Hydrolase</keyword>
<dbReference type="PROSITE" id="PS50122">
    <property type="entry name" value="CHEB"/>
    <property type="match status" value="1"/>
</dbReference>
<dbReference type="InterPro" id="IPR000673">
    <property type="entry name" value="Sig_transdc_resp-reg_Me-estase"/>
</dbReference>